<feature type="compositionally biased region" description="Basic and acidic residues" evidence="1">
    <location>
        <begin position="7"/>
        <end position="24"/>
    </location>
</feature>
<dbReference type="OrthoDB" id="3401648at2"/>
<accession>A0A4R4PR17</accession>
<dbReference type="EMBL" id="SMKA01000134">
    <property type="protein sequence ID" value="TDC24751.1"/>
    <property type="molecule type" value="Genomic_DNA"/>
</dbReference>
<evidence type="ECO:0000313" key="3">
    <source>
        <dbReference type="Proteomes" id="UP000295075"/>
    </source>
</evidence>
<reference evidence="2 3" key="1">
    <citation type="submission" date="2019-03" db="EMBL/GenBank/DDBJ databases">
        <title>Draft genome sequences of novel Actinobacteria.</title>
        <authorList>
            <person name="Sahin N."/>
            <person name="Ay H."/>
            <person name="Saygin H."/>
        </authorList>
    </citation>
    <scope>NUCLEOTIDE SEQUENCE [LARGE SCALE GENOMIC DNA]</scope>
    <source>
        <strain evidence="2 3">JCM 30547</strain>
    </source>
</reference>
<feature type="region of interest" description="Disordered" evidence="1">
    <location>
        <begin position="42"/>
        <end position="84"/>
    </location>
</feature>
<keyword evidence="3" id="KW-1185">Reference proteome</keyword>
<feature type="compositionally biased region" description="Basic and acidic residues" evidence="1">
    <location>
        <begin position="42"/>
        <end position="69"/>
    </location>
</feature>
<protein>
    <recommendedName>
        <fullName evidence="4">Zinc transporter permease</fullName>
    </recommendedName>
</protein>
<evidence type="ECO:0008006" key="4">
    <source>
        <dbReference type="Google" id="ProtNLM"/>
    </source>
</evidence>
<sequence>MTTAHIDVTDHEHLPNDGCETVDHEDHVDHVHGDERHPEAMVHAGHSDTHRAGDGCETVQHDDHEDHLHNGHRHFQHDDHVHEH</sequence>
<comment type="caution">
    <text evidence="2">The sequence shown here is derived from an EMBL/GenBank/DDBJ whole genome shotgun (WGS) entry which is preliminary data.</text>
</comment>
<evidence type="ECO:0000313" key="2">
    <source>
        <dbReference type="EMBL" id="TDC24751.1"/>
    </source>
</evidence>
<dbReference type="Proteomes" id="UP000295075">
    <property type="component" value="Unassembled WGS sequence"/>
</dbReference>
<name>A0A4R4PR17_9ACTN</name>
<feature type="region of interest" description="Disordered" evidence="1">
    <location>
        <begin position="1"/>
        <end position="24"/>
    </location>
</feature>
<dbReference type="AlphaFoldDB" id="A0A4R4PR17"/>
<gene>
    <name evidence="2" type="ORF">E1261_25465</name>
</gene>
<organism evidence="2 3">
    <name type="scientific">Kribbella albertanoniae</name>
    <dbReference type="NCBI Taxonomy" id="1266829"/>
    <lineage>
        <taxon>Bacteria</taxon>
        <taxon>Bacillati</taxon>
        <taxon>Actinomycetota</taxon>
        <taxon>Actinomycetes</taxon>
        <taxon>Propionibacteriales</taxon>
        <taxon>Kribbellaceae</taxon>
        <taxon>Kribbella</taxon>
    </lineage>
</organism>
<evidence type="ECO:0000256" key="1">
    <source>
        <dbReference type="SAM" id="MobiDB-lite"/>
    </source>
</evidence>
<dbReference type="RefSeq" id="WP_132410688.1">
    <property type="nucleotide sequence ID" value="NZ_SMKA01000134.1"/>
</dbReference>
<proteinExistence type="predicted"/>